<protein>
    <submittedName>
        <fullName evidence="1">Uncharacterized protein</fullName>
    </submittedName>
</protein>
<comment type="caution">
    <text evidence="1">The sequence shown here is derived from an EMBL/GenBank/DDBJ whole genome shotgun (WGS) entry which is preliminary data.</text>
</comment>
<dbReference type="EMBL" id="BPLR01004319">
    <property type="protein sequence ID" value="GIX93980.1"/>
    <property type="molecule type" value="Genomic_DNA"/>
</dbReference>
<sequence>MGGKFFFNGSQVMLGFLWMKRIPLDLPRRIGIDCFHMLTGHNYLQQYLNKIGVTTSASCRLCEEDSIKDDILFVPN</sequence>
<name>A0AAV4PDB8_CAEEX</name>
<accession>A0AAV4PDB8</accession>
<reference evidence="1 2" key="1">
    <citation type="submission" date="2021-06" db="EMBL/GenBank/DDBJ databases">
        <title>Caerostris extrusa draft genome.</title>
        <authorList>
            <person name="Kono N."/>
            <person name="Arakawa K."/>
        </authorList>
    </citation>
    <scope>NUCLEOTIDE SEQUENCE [LARGE SCALE GENOMIC DNA]</scope>
</reference>
<evidence type="ECO:0000313" key="2">
    <source>
        <dbReference type="Proteomes" id="UP001054945"/>
    </source>
</evidence>
<keyword evidence="2" id="KW-1185">Reference proteome</keyword>
<evidence type="ECO:0000313" key="1">
    <source>
        <dbReference type="EMBL" id="GIX93980.1"/>
    </source>
</evidence>
<dbReference type="Proteomes" id="UP001054945">
    <property type="component" value="Unassembled WGS sequence"/>
</dbReference>
<proteinExistence type="predicted"/>
<dbReference type="AlphaFoldDB" id="A0AAV4PDB8"/>
<gene>
    <name evidence="1" type="ORF">CEXT_85361</name>
</gene>
<organism evidence="1 2">
    <name type="scientific">Caerostris extrusa</name>
    <name type="common">Bark spider</name>
    <name type="synonym">Caerostris bankana</name>
    <dbReference type="NCBI Taxonomy" id="172846"/>
    <lineage>
        <taxon>Eukaryota</taxon>
        <taxon>Metazoa</taxon>
        <taxon>Ecdysozoa</taxon>
        <taxon>Arthropoda</taxon>
        <taxon>Chelicerata</taxon>
        <taxon>Arachnida</taxon>
        <taxon>Araneae</taxon>
        <taxon>Araneomorphae</taxon>
        <taxon>Entelegynae</taxon>
        <taxon>Araneoidea</taxon>
        <taxon>Araneidae</taxon>
        <taxon>Caerostris</taxon>
    </lineage>
</organism>